<organism evidence="1 2">
    <name type="scientific">Phytophthora megakarya</name>
    <dbReference type="NCBI Taxonomy" id="4795"/>
    <lineage>
        <taxon>Eukaryota</taxon>
        <taxon>Sar</taxon>
        <taxon>Stramenopiles</taxon>
        <taxon>Oomycota</taxon>
        <taxon>Peronosporomycetes</taxon>
        <taxon>Peronosporales</taxon>
        <taxon>Peronosporaceae</taxon>
        <taxon>Phytophthora</taxon>
    </lineage>
</organism>
<protein>
    <submittedName>
        <fullName evidence="1">Uncharacterized protein</fullName>
    </submittedName>
</protein>
<comment type="caution">
    <text evidence="1">The sequence shown here is derived from an EMBL/GenBank/DDBJ whole genome shotgun (WGS) entry which is preliminary data.</text>
</comment>
<evidence type="ECO:0000313" key="1">
    <source>
        <dbReference type="EMBL" id="OWZ15383.1"/>
    </source>
</evidence>
<name>A0A225WCC5_9STRA</name>
<accession>A0A225WCC5</accession>
<keyword evidence="2" id="KW-1185">Reference proteome</keyword>
<sequence length="432" mass="48012">MITVLVSGQSLPINADNALSPLERLGYLTQLSLNFDCSTELFGGACAAFATSSSSSKLMLWVDCKEVEPLTVDHEYWAWLAYTFWSKASKCSVRDLTIRGIGLSCRGIAAFEATLQQNYPKAELDIVPTTSSHSCEYGYVNIQAGVQLNLMDNRNVDYVLLHDCRCRAQYDSTTNSDVVEAIVPGYGMCTVALNEGRCEFLPDKSGVIVSTPNDLQSLKLDFAKVESEVILMNLLTHIGGNLRSLTLELNNETVYSANNRIASIDLSGVMNACPHLEEITFQNIQVYLSPYSELRNWNLKKLAMYDVDDDNSLNVCLRVLDDETLRTSRELVELDISLPRFGTRPYSTIQNHVAAMVTHDRKFLPVAKDKFPIESKAAMISVLSYNQPLEPSSVVHLLNPRILSLVFEYAATAEQRSVQITYLGRPVGVGLH</sequence>
<dbReference type="EMBL" id="NBNE01001134">
    <property type="protein sequence ID" value="OWZ15383.1"/>
    <property type="molecule type" value="Genomic_DNA"/>
</dbReference>
<reference evidence="2" key="1">
    <citation type="submission" date="2017-03" db="EMBL/GenBank/DDBJ databases">
        <title>Phytopthora megakarya and P. palmivora, two closely related causual agents of cacao black pod achieved similar genome size and gene model numbers by different mechanisms.</title>
        <authorList>
            <person name="Ali S."/>
            <person name="Shao J."/>
            <person name="Larry D.J."/>
            <person name="Kronmiller B."/>
            <person name="Shen D."/>
            <person name="Strem M.D."/>
            <person name="Melnick R.L."/>
            <person name="Guiltinan M.J."/>
            <person name="Tyler B.M."/>
            <person name="Meinhardt L.W."/>
            <person name="Bailey B.A."/>
        </authorList>
    </citation>
    <scope>NUCLEOTIDE SEQUENCE [LARGE SCALE GENOMIC DNA]</scope>
    <source>
        <strain evidence="2">zdho120</strain>
    </source>
</reference>
<evidence type="ECO:0000313" key="2">
    <source>
        <dbReference type="Proteomes" id="UP000198211"/>
    </source>
</evidence>
<dbReference type="AlphaFoldDB" id="A0A225WCC5"/>
<dbReference type="Proteomes" id="UP000198211">
    <property type="component" value="Unassembled WGS sequence"/>
</dbReference>
<dbReference type="OrthoDB" id="129552at2759"/>
<gene>
    <name evidence="1" type="ORF">PHMEG_00010982</name>
</gene>
<proteinExistence type="predicted"/>